<feature type="domain" description="FAD/NAD(P)-binding" evidence="6">
    <location>
        <begin position="12"/>
        <end position="335"/>
    </location>
</feature>
<keyword evidence="2" id="KW-0285">Flavoprotein</keyword>
<organism evidence="8 9">
    <name type="scientific">Longivirga aurantiaca</name>
    <dbReference type="NCBI Taxonomy" id="1837743"/>
    <lineage>
        <taxon>Bacteria</taxon>
        <taxon>Bacillati</taxon>
        <taxon>Actinomycetota</taxon>
        <taxon>Actinomycetes</taxon>
        <taxon>Sporichthyales</taxon>
        <taxon>Sporichthyaceae</taxon>
        <taxon>Longivirga</taxon>
    </lineage>
</organism>
<dbReference type="PANTHER" id="PTHR43706:SF45">
    <property type="entry name" value="NADH DEHYDROGENASE-LIKE PROTEIN RV1812C"/>
    <property type="match status" value="1"/>
</dbReference>
<evidence type="ECO:0000259" key="6">
    <source>
        <dbReference type="Pfam" id="PF07992"/>
    </source>
</evidence>
<comment type="caution">
    <text evidence="8">The sequence shown here is derived from an EMBL/GenBank/DDBJ whole genome shotgun (WGS) entry which is preliminary data.</text>
</comment>
<dbReference type="InterPro" id="IPR023753">
    <property type="entry name" value="FAD/NAD-binding_dom"/>
</dbReference>
<evidence type="ECO:0000256" key="4">
    <source>
        <dbReference type="ARBA" id="ARBA00023002"/>
    </source>
</evidence>
<evidence type="ECO:0000256" key="2">
    <source>
        <dbReference type="ARBA" id="ARBA00022630"/>
    </source>
</evidence>
<evidence type="ECO:0000256" key="5">
    <source>
        <dbReference type="ARBA" id="ARBA00023027"/>
    </source>
</evidence>
<dbReference type="SUPFAM" id="SSF51905">
    <property type="entry name" value="FAD/NAD(P)-binding domain"/>
    <property type="match status" value="1"/>
</dbReference>
<dbReference type="Pfam" id="PF22366">
    <property type="entry name" value="NDH2_C"/>
    <property type="match status" value="1"/>
</dbReference>
<feature type="domain" description="External alternative NADH-ubiquinone oxidoreductase-like C-terminal" evidence="7">
    <location>
        <begin position="359"/>
        <end position="419"/>
    </location>
</feature>
<accession>A0ABW1SXL7</accession>
<dbReference type="EC" id="1.6.5.-" evidence="8"/>
<comment type="similarity">
    <text evidence="1">Belongs to the NADH dehydrogenase family.</text>
</comment>
<dbReference type="Proteomes" id="UP001596138">
    <property type="component" value="Unassembled WGS sequence"/>
</dbReference>
<evidence type="ECO:0000313" key="9">
    <source>
        <dbReference type="Proteomes" id="UP001596138"/>
    </source>
</evidence>
<dbReference type="EMBL" id="JBHSTI010000002">
    <property type="protein sequence ID" value="MFC6236735.1"/>
    <property type="molecule type" value="Genomic_DNA"/>
</dbReference>
<dbReference type="Pfam" id="PF07992">
    <property type="entry name" value="Pyr_redox_2"/>
    <property type="match status" value="1"/>
</dbReference>
<dbReference type="InterPro" id="IPR045024">
    <property type="entry name" value="NDH-2"/>
</dbReference>
<keyword evidence="5" id="KW-0520">NAD</keyword>
<dbReference type="RefSeq" id="WP_386763772.1">
    <property type="nucleotide sequence ID" value="NZ_JBHSTI010000002.1"/>
</dbReference>
<keyword evidence="9" id="KW-1185">Reference proteome</keyword>
<sequence length="446" mass="48843">MSTNDTTSTVPRILIVGGGYVGLYTALRLGSKLQRGEAVVTVVDPRSYMTYQPFLPEAGAGSIQPRHTVVPLRQTLPDAEIITGSVQSVEHARKVAVIEPLEGEAYELPYDVLVMAVGAVPRVLPIPGLADWAIGFKNVEEAIALRNHVLECLDIAETATDPAIRERNLTFVFVGGGYAGVEAIAEIEDLARYATRYLRNVTPADLRFVLVEATNRILPEVGEEMGRWTVEQLRERGLEIRLETRLESTVEGHVILSDGAQMLSDTVVWTAGVKAHPLLEATDLPLDDRGRLVCATDLRVVGVEDAWGAGDCTAVPDLTNPGTFCSPSAQHAVRQAKVLADNVIAVMRGFEPADYKHKHNGSVASLGLYKGVAQVKGIQIKGFPAWFLHRTYHMSKVPTTRRKVSVIADWTIAFLFKRDVTSLWGTHEQLRNSSSLVQHESRKRAG</sequence>
<evidence type="ECO:0000259" key="7">
    <source>
        <dbReference type="Pfam" id="PF22366"/>
    </source>
</evidence>
<evidence type="ECO:0000256" key="3">
    <source>
        <dbReference type="ARBA" id="ARBA00022827"/>
    </source>
</evidence>
<proteinExistence type="inferred from homology"/>
<dbReference type="Gene3D" id="3.50.50.100">
    <property type="match status" value="1"/>
</dbReference>
<dbReference type="PRINTS" id="PR00368">
    <property type="entry name" value="FADPNR"/>
</dbReference>
<dbReference type="InterPro" id="IPR054585">
    <property type="entry name" value="NDH2-like_C"/>
</dbReference>
<name>A0ABW1SXL7_9ACTN</name>
<dbReference type="InterPro" id="IPR036188">
    <property type="entry name" value="FAD/NAD-bd_sf"/>
</dbReference>
<dbReference type="GO" id="GO:0016491">
    <property type="term" value="F:oxidoreductase activity"/>
    <property type="evidence" value="ECO:0007669"/>
    <property type="project" value="UniProtKB-KW"/>
</dbReference>
<keyword evidence="3" id="KW-0274">FAD</keyword>
<gene>
    <name evidence="8" type="ORF">ACFQGU_02510</name>
</gene>
<protein>
    <submittedName>
        <fullName evidence="8">NAD(P)/FAD-dependent oxidoreductase</fullName>
        <ecNumber evidence="8">1.6.5.-</ecNumber>
    </submittedName>
</protein>
<keyword evidence="4 8" id="KW-0560">Oxidoreductase</keyword>
<reference evidence="9" key="1">
    <citation type="journal article" date="2019" name="Int. J. Syst. Evol. Microbiol.">
        <title>The Global Catalogue of Microorganisms (GCM) 10K type strain sequencing project: providing services to taxonomists for standard genome sequencing and annotation.</title>
        <authorList>
            <consortium name="The Broad Institute Genomics Platform"/>
            <consortium name="The Broad Institute Genome Sequencing Center for Infectious Disease"/>
            <person name="Wu L."/>
            <person name="Ma J."/>
        </authorList>
    </citation>
    <scope>NUCLEOTIDE SEQUENCE [LARGE SCALE GENOMIC DNA]</scope>
    <source>
        <strain evidence="9">CGMCC 4.7317</strain>
    </source>
</reference>
<evidence type="ECO:0000256" key="1">
    <source>
        <dbReference type="ARBA" id="ARBA00005272"/>
    </source>
</evidence>
<dbReference type="PANTHER" id="PTHR43706">
    <property type="entry name" value="NADH DEHYDROGENASE"/>
    <property type="match status" value="1"/>
</dbReference>
<evidence type="ECO:0000313" key="8">
    <source>
        <dbReference type="EMBL" id="MFC6236735.1"/>
    </source>
</evidence>